<name>A0ABZ0CYI1_9BURK</name>
<accession>A0ABZ0CYI1</accession>
<protein>
    <submittedName>
        <fullName evidence="1">NAD(P)-binding protein</fullName>
    </submittedName>
</protein>
<reference evidence="1 2" key="1">
    <citation type="submission" date="2023-10" db="EMBL/GenBank/DDBJ databases">
        <title>Bacteria for the degradation of biodegradable plastic PBAT(Polybutylene adipate terephthalate).</title>
        <authorList>
            <person name="Weon H.-Y."/>
            <person name="Yeon J."/>
        </authorList>
    </citation>
    <scope>NUCLEOTIDE SEQUENCE [LARGE SCALE GENOMIC DNA]</scope>
    <source>
        <strain evidence="1 2">SBD 7-3</strain>
    </source>
</reference>
<dbReference type="SUPFAM" id="SSF51905">
    <property type="entry name" value="FAD/NAD(P)-binding domain"/>
    <property type="match status" value="1"/>
</dbReference>
<dbReference type="RefSeq" id="WP_316702916.1">
    <property type="nucleotide sequence ID" value="NZ_CP136336.1"/>
</dbReference>
<dbReference type="PANTHER" id="PTHR43563">
    <property type="entry name" value="AMINE OXIDASE"/>
    <property type="match status" value="1"/>
</dbReference>
<keyword evidence="2" id="KW-1185">Reference proteome</keyword>
<sequence length="1055" mass="117447">MTASNANRPNFLYPAGSVLMHPPLQLKNSEMYGFFVKGDLAKLQATVDSTLTAVAGGEMRFQVFSPFVMLTFTKVHKAFSTWPSDEVKGWGEEVDIITWVMVGQIDKGSDKISRIFSYPCHIFVDSCMALINGRELFGYPKYQCQYEMPEPGQPARHLSLSAEGFQPFSPDSKLSLHPLIEVDATTHRHGVRKLGGLLELIEEGIELFAANLPAMLEMDKEAWAQIAGMLRSPGCEQIFLKQFPDASGVKAVYQAIVSAPAKVNAVHAVEVYDDDYEVTLHEFASFPLHESLGLQLGAQPGILPFHISFDFEVTPGEVIHDNSVVKPKKIAILGGGVSAMTAAFYLTDQPGWENQYDITVYQMGWRLGGKGASGRNAQIGQRIEEHGLHIWFGFYQNAFRTIQKAYGLLDRPPGAPLATWQDAFKPQHSFCLSELIDKRWRQWLIDTPLMPGVPGHSDEDVTLWDIALTMYEWVKMWLSELDAKHGTLKVTTTATTTVAVAETAGGWLEAIAERIERKVETIASDVHSVFEAAWAFVQGLPGLDGQDAHDHALQAATLKGVRAALQERYGADAEDSNAADDLRHLYICIDLALASLIGMLEDGVFVHGFDVINDIDLRDWFIKHGANEKISVDSAPVRGLYDLVFAYEDGDYDRPNIEAGTMLRGIFRMTCAYQGGIMWKMQAGMGDTVFTPFYEVLKRRGVKFKFFHKVEEIVPEPGTNLAGQIRITKQVELAAGVPGGDYDPLVPVKGLACWPSTPKYELLDKAQAALLQQGKVNLESNWSNWPELYQQTFRKPLPTLTLQRGVDFDEIVFGIAQDSLQLICPQMVAQSLTMQSACANVKTVATQAYQVWLNKDMHQLGWAYYGRDDESPVLTAFTEPFDTWGPMDQTLPREDWPQPYQPKNVSYFCSALPVKVYPPFSDHAYPARMAAEVKLGAIRQLKHQIHALWPAVATVQDFDWSTLVDMSGGVGEKRFDSQYWRANVDPSERYVLSVVNSTKHRLLTDNTGFANFYVTGDWIRTGINAGCVEAAVMAGMQTSRAISGYPEVIVGEKDL</sequence>
<proteinExistence type="predicted"/>
<dbReference type="Pfam" id="PF13450">
    <property type="entry name" value="NAD_binding_8"/>
    <property type="match status" value="1"/>
</dbReference>
<dbReference type="Gene3D" id="2.40.400.10">
    <property type="entry name" value="Acetoacetate decarboxylase-like"/>
    <property type="match status" value="1"/>
</dbReference>
<organism evidence="1 2">
    <name type="scientific">Piscinibacter gummiphilus</name>
    <dbReference type="NCBI Taxonomy" id="946333"/>
    <lineage>
        <taxon>Bacteria</taxon>
        <taxon>Pseudomonadati</taxon>
        <taxon>Pseudomonadota</taxon>
        <taxon>Betaproteobacteria</taxon>
        <taxon>Burkholderiales</taxon>
        <taxon>Sphaerotilaceae</taxon>
        <taxon>Piscinibacter</taxon>
    </lineage>
</organism>
<dbReference type="EMBL" id="CP136336">
    <property type="protein sequence ID" value="WOB10023.1"/>
    <property type="molecule type" value="Genomic_DNA"/>
</dbReference>
<gene>
    <name evidence="1" type="ORF">RXV79_08140</name>
</gene>
<dbReference type="InterPro" id="IPR023375">
    <property type="entry name" value="ADC_dom_sf"/>
</dbReference>
<evidence type="ECO:0000313" key="1">
    <source>
        <dbReference type="EMBL" id="WOB10023.1"/>
    </source>
</evidence>
<evidence type="ECO:0000313" key="2">
    <source>
        <dbReference type="Proteomes" id="UP001303946"/>
    </source>
</evidence>
<dbReference type="Proteomes" id="UP001303946">
    <property type="component" value="Chromosome"/>
</dbReference>
<dbReference type="PANTHER" id="PTHR43563:SF1">
    <property type="entry name" value="AMINE OXIDASE [FLAVIN-CONTAINING] B"/>
    <property type="match status" value="1"/>
</dbReference>
<dbReference type="InterPro" id="IPR050703">
    <property type="entry name" value="Flavin_MAO"/>
</dbReference>
<dbReference type="SUPFAM" id="SSF160104">
    <property type="entry name" value="Acetoacetate decarboxylase-like"/>
    <property type="match status" value="1"/>
</dbReference>
<dbReference type="Gene3D" id="3.50.50.60">
    <property type="entry name" value="FAD/NAD(P)-binding domain"/>
    <property type="match status" value="1"/>
</dbReference>
<dbReference type="InterPro" id="IPR036188">
    <property type="entry name" value="FAD/NAD-bd_sf"/>
</dbReference>